<dbReference type="GO" id="GO:0003700">
    <property type="term" value="F:DNA-binding transcription factor activity"/>
    <property type="evidence" value="ECO:0007669"/>
    <property type="project" value="InterPro"/>
</dbReference>
<dbReference type="Gene3D" id="1.10.1660.10">
    <property type="match status" value="1"/>
</dbReference>
<dbReference type="Pfam" id="PF13411">
    <property type="entry name" value="MerR_1"/>
    <property type="match status" value="1"/>
</dbReference>
<dbReference type="RefSeq" id="WP_192749156.1">
    <property type="nucleotide sequence ID" value="NZ_BAABJL010000043.1"/>
</dbReference>
<sequence length="119" mass="13074">MANEKSVPDRRAGSRTAQDDRPPGHQGVYPISIVSELTGVEPHLLRAWEKAGLLSPVRSVGGTRRYSADDLIRLRHIRALASEGLNVPGIRTVLQLEEELALLRAELDELRAGDRSSSQ</sequence>
<proteinExistence type="predicted"/>
<feature type="region of interest" description="Disordered" evidence="2">
    <location>
        <begin position="1"/>
        <end position="27"/>
    </location>
</feature>
<organism evidence="4 5">
    <name type="scientific">Actinopolymorpha pittospori</name>
    <dbReference type="NCBI Taxonomy" id="648752"/>
    <lineage>
        <taxon>Bacteria</taxon>
        <taxon>Bacillati</taxon>
        <taxon>Actinomycetota</taxon>
        <taxon>Actinomycetes</taxon>
        <taxon>Propionibacteriales</taxon>
        <taxon>Actinopolymorphaceae</taxon>
        <taxon>Actinopolymorpha</taxon>
    </lineage>
</organism>
<keyword evidence="5" id="KW-1185">Reference proteome</keyword>
<evidence type="ECO:0000313" key="4">
    <source>
        <dbReference type="EMBL" id="MBE1604660.1"/>
    </source>
</evidence>
<feature type="domain" description="HTH merR-type" evidence="3">
    <location>
        <begin position="28"/>
        <end position="96"/>
    </location>
</feature>
<dbReference type="Proteomes" id="UP000638648">
    <property type="component" value="Unassembled WGS sequence"/>
</dbReference>
<dbReference type="AlphaFoldDB" id="A0A927MWR8"/>
<evidence type="ECO:0000256" key="1">
    <source>
        <dbReference type="ARBA" id="ARBA00023125"/>
    </source>
</evidence>
<dbReference type="PANTHER" id="PTHR30204">
    <property type="entry name" value="REDOX-CYCLING DRUG-SENSING TRANSCRIPTIONAL ACTIVATOR SOXR"/>
    <property type="match status" value="1"/>
</dbReference>
<evidence type="ECO:0000259" key="3">
    <source>
        <dbReference type="PROSITE" id="PS50937"/>
    </source>
</evidence>
<dbReference type="InterPro" id="IPR009061">
    <property type="entry name" value="DNA-bd_dom_put_sf"/>
</dbReference>
<accession>A0A927MWR8</accession>
<dbReference type="PRINTS" id="PR00040">
    <property type="entry name" value="HTHMERR"/>
</dbReference>
<dbReference type="InterPro" id="IPR047057">
    <property type="entry name" value="MerR_fam"/>
</dbReference>
<evidence type="ECO:0000256" key="2">
    <source>
        <dbReference type="SAM" id="MobiDB-lite"/>
    </source>
</evidence>
<dbReference type="SUPFAM" id="SSF46955">
    <property type="entry name" value="Putative DNA-binding domain"/>
    <property type="match status" value="1"/>
</dbReference>
<dbReference type="InterPro" id="IPR000551">
    <property type="entry name" value="MerR-type_HTH_dom"/>
</dbReference>
<gene>
    <name evidence="4" type="ORF">HEB94_001508</name>
</gene>
<reference evidence="4" key="1">
    <citation type="submission" date="2020-10" db="EMBL/GenBank/DDBJ databases">
        <title>Sequencing the genomes of 1000 actinobacteria strains.</title>
        <authorList>
            <person name="Klenk H.-P."/>
        </authorList>
    </citation>
    <scope>NUCLEOTIDE SEQUENCE</scope>
    <source>
        <strain evidence="4">DSM 45354</strain>
    </source>
</reference>
<name>A0A927MWR8_9ACTN</name>
<dbReference type="PANTHER" id="PTHR30204:SF58">
    <property type="entry name" value="HTH-TYPE TRANSCRIPTIONAL REGULATOR YFMP"/>
    <property type="match status" value="1"/>
</dbReference>
<comment type="caution">
    <text evidence="4">The sequence shown here is derived from an EMBL/GenBank/DDBJ whole genome shotgun (WGS) entry which is preliminary data.</text>
</comment>
<evidence type="ECO:0000313" key="5">
    <source>
        <dbReference type="Proteomes" id="UP000638648"/>
    </source>
</evidence>
<protein>
    <submittedName>
        <fullName evidence="4">DNA-binding transcriptional MerR regulator</fullName>
    </submittedName>
</protein>
<dbReference type="GO" id="GO:0003677">
    <property type="term" value="F:DNA binding"/>
    <property type="evidence" value="ECO:0007669"/>
    <property type="project" value="UniProtKB-KW"/>
</dbReference>
<keyword evidence="1 4" id="KW-0238">DNA-binding</keyword>
<dbReference type="SMART" id="SM00422">
    <property type="entry name" value="HTH_MERR"/>
    <property type="match status" value="1"/>
</dbReference>
<dbReference type="EMBL" id="JADBEM010000001">
    <property type="protein sequence ID" value="MBE1604660.1"/>
    <property type="molecule type" value="Genomic_DNA"/>
</dbReference>
<dbReference type="PROSITE" id="PS50937">
    <property type="entry name" value="HTH_MERR_2"/>
    <property type="match status" value="1"/>
</dbReference>
<feature type="compositionally biased region" description="Basic and acidic residues" evidence="2">
    <location>
        <begin position="1"/>
        <end position="23"/>
    </location>
</feature>